<keyword evidence="5" id="KW-0460">Magnesium</keyword>
<dbReference type="Pfam" id="PF13242">
    <property type="entry name" value="Hydrolase_like"/>
    <property type="match status" value="1"/>
</dbReference>
<keyword evidence="7" id="KW-1185">Reference proteome</keyword>
<evidence type="ECO:0000256" key="2">
    <source>
        <dbReference type="ARBA" id="ARBA00006696"/>
    </source>
</evidence>
<dbReference type="GO" id="GO:0016791">
    <property type="term" value="F:phosphatase activity"/>
    <property type="evidence" value="ECO:0007669"/>
    <property type="project" value="TreeGrafter"/>
</dbReference>
<comment type="caution">
    <text evidence="6">The sequence shown here is derived from an EMBL/GenBank/DDBJ whole genome shotgun (WGS) entry which is preliminary data.</text>
</comment>
<dbReference type="NCBIfam" id="TIGR01457">
    <property type="entry name" value="HAD-SF-IIA-hyp2"/>
    <property type="match status" value="1"/>
</dbReference>
<dbReference type="eggNOG" id="COG0647">
    <property type="taxonomic scope" value="Bacteria"/>
</dbReference>
<dbReference type="InterPro" id="IPR006354">
    <property type="entry name" value="HAD-SF_hydro_IIA_hyp1"/>
</dbReference>
<dbReference type="Proteomes" id="UP000005926">
    <property type="component" value="Unassembled WGS sequence"/>
</dbReference>
<keyword evidence="3" id="KW-0479">Metal-binding</keyword>
<proteinExistence type="inferred from homology"/>
<reference evidence="6 7" key="1">
    <citation type="submission" date="2009-08" db="EMBL/GenBank/DDBJ databases">
        <authorList>
            <person name="Muzny D."/>
            <person name="Qin X."/>
            <person name="Deng J."/>
            <person name="Jiang H."/>
            <person name="Liu Y."/>
            <person name="Qu J."/>
            <person name="Song X.-Z."/>
            <person name="Zhang L."/>
            <person name="Thornton R."/>
            <person name="Coyle M."/>
            <person name="Francisco L."/>
            <person name="Jackson L."/>
            <person name="Javaid M."/>
            <person name="Korchina V."/>
            <person name="Kovar C."/>
            <person name="Mata R."/>
            <person name="Mathew T."/>
            <person name="Ngo R."/>
            <person name="Nguyen L."/>
            <person name="Nguyen N."/>
            <person name="Okwuonu G."/>
            <person name="Ongeri F."/>
            <person name="Pham C."/>
            <person name="Simmons D."/>
            <person name="Wilczek-Boney K."/>
            <person name="Hale W."/>
            <person name="Jakkamsetti A."/>
            <person name="Pham P."/>
            <person name="Ruth R."/>
            <person name="San Lucas F."/>
            <person name="Warren J."/>
            <person name="Zhang J."/>
            <person name="Zhao Z."/>
            <person name="Zhou C."/>
            <person name="Zhu D."/>
            <person name="Lee S."/>
            <person name="Bess C."/>
            <person name="Blankenburg K."/>
            <person name="Forbes L."/>
            <person name="Fu Q."/>
            <person name="Gubbala S."/>
            <person name="Hirani K."/>
            <person name="Jayaseelan J.C."/>
            <person name="Lara F."/>
            <person name="Munidasa M."/>
            <person name="Palculict T."/>
            <person name="Patil S."/>
            <person name="Pu L.-L."/>
            <person name="Saada N."/>
            <person name="Tang L."/>
            <person name="Weissenberger G."/>
            <person name="Zhu Y."/>
            <person name="Hemphill L."/>
            <person name="Shang Y."/>
            <person name="Youmans B."/>
            <person name="Ayvaz T."/>
            <person name="Ross M."/>
            <person name="Santibanez J."/>
            <person name="Aqrawi P."/>
            <person name="Gross S."/>
            <person name="Joshi V."/>
            <person name="Fowler G."/>
            <person name="Nazareth L."/>
            <person name="Reid J."/>
            <person name="Worley K."/>
            <person name="Petrosino J."/>
            <person name="Highlander S."/>
            <person name="Gibbs R."/>
        </authorList>
    </citation>
    <scope>NUCLEOTIDE SEQUENCE [LARGE SCALE GENOMIC DNA]</scope>
    <source>
        <strain evidence="6 7">ATCC 49175</strain>
    </source>
</reference>
<evidence type="ECO:0000256" key="3">
    <source>
        <dbReference type="ARBA" id="ARBA00022723"/>
    </source>
</evidence>
<dbReference type="STRING" id="638301.HMPREF0444_0880"/>
<dbReference type="CDD" id="cd07530">
    <property type="entry name" value="HAD_Pase_UmpH-like"/>
    <property type="match status" value="1"/>
</dbReference>
<organism evidence="6 7">
    <name type="scientific">Granulicatella adiacens ATCC 49175</name>
    <dbReference type="NCBI Taxonomy" id="638301"/>
    <lineage>
        <taxon>Bacteria</taxon>
        <taxon>Bacillati</taxon>
        <taxon>Bacillota</taxon>
        <taxon>Bacilli</taxon>
        <taxon>Lactobacillales</taxon>
        <taxon>Carnobacteriaceae</taxon>
        <taxon>Granulicatella</taxon>
    </lineage>
</organism>
<dbReference type="InterPro" id="IPR006357">
    <property type="entry name" value="HAD-SF_hydro_IIA"/>
</dbReference>
<accession>C8NG35</accession>
<dbReference type="PANTHER" id="PTHR19288:SF46">
    <property type="entry name" value="HALOACID DEHALOGENASE-LIKE HYDROLASE DOMAIN-CONTAINING PROTEIN 2"/>
    <property type="match status" value="1"/>
</dbReference>
<dbReference type="SFLD" id="SFLDS00003">
    <property type="entry name" value="Haloacid_Dehalogenase"/>
    <property type="match status" value="2"/>
</dbReference>
<dbReference type="AlphaFoldDB" id="C8NG35"/>
<dbReference type="GO" id="GO:0005737">
    <property type="term" value="C:cytoplasm"/>
    <property type="evidence" value="ECO:0007669"/>
    <property type="project" value="TreeGrafter"/>
</dbReference>
<dbReference type="SFLD" id="SFLDG01139">
    <property type="entry name" value="C2.A:_Pyridoxal_Phosphate_Phos"/>
    <property type="match status" value="1"/>
</dbReference>
<dbReference type="Gene3D" id="3.40.50.1000">
    <property type="entry name" value="HAD superfamily/HAD-like"/>
    <property type="match status" value="2"/>
</dbReference>
<dbReference type="GeneID" id="78412784"/>
<dbReference type="SUPFAM" id="SSF56784">
    <property type="entry name" value="HAD-like"/>
    <property type="match status" value="1"/>
</dbReference>
<sequence length="260" mass="28757">MYKAYFIDLDGTMYKGKERIPTAEAFIKRLQEANIPFLFVTNNATKTPEQVAQNLRENYGTNVEAAEVYTSGVAAVDYIKSHYPVERIMVIGEEAIKNQVKTAGFTLDSENPELVLQSLDRNVTYKDLEKATLAIRGGATYIVTNIDSNLPSEKGPVPGSGAITGFLKVATQVEPIVIGKPSSIIMESALDYLNTKFPNSHFSKEDIAMVGDNYQTDIQAGIQYGMDTIMVLTGFSTKETLLNVEEQPTHLVEDLSKWNI</sequence>
<dbReference type="PANTHER" id="PTHR19288">
    <property type="entry name" value="4-NITROPHENYLPHOSPHATASE-RELATED"/>
    <property type="match status" value="1"/>
</dbReference>
<gene>
    <name evidence="6" type="ORF">HMPREF0444_0880</name>
</gene>
<dbReference type="GO" id="GO:0046872">
    <property type="term" value="F:metal ion binding"/>
    <property type="evidence" value="ECO:0007669"/>
    <property type="project" value="UniProtKB-KW"/>
</dbReference>
<dbReference type="EMBL" id="ACKZ01000016">
    <property type="protein sequence ID" value="EEW37521.1"/>
    <property type="molecule type" value="Genomic_DNA"/>
</dbReference>
<dbReference type="SFLD" id="SFLDG01129">
    <property type="entry name" value="C1.5:_HAD__Beta-PGM__Phosphata"/>
    <property type="match status" value="1"/>
</dbReference>
<evidence type="ECO:0000313" key="6">
    <source>
        <dbReference type="EMBL" id="EEW37521.1"/>
    </source>
</evidence>
<keyword evidence="4 6" id="KW-0378">Hydrolase</keyword>
<name>C8NG35_9LACT</name>
<dbReference type="HOGENOM" id="CLU_043473_1_1_9"/>
<dbReference type="InterPro" id="IPR036412">
    <property type="entry name" value="HAD-like_sf"/>
</dbReference>
<comment type="cofactor">
    <cofactor evidence="1">
        <name>Mg(2+)</name>
        <dbReference type="ChEBI" id="CHEBI:18420"/>
    </cofactor>
</comment>
<evidence type="ECO:0000313" key="7">
    <source>
        <dbReference type="Proteomes" id="UP000005926"/>
    </source>
</evidence>
<evidence type="ECO:0000256" key="5">
    <source>
        <dbReference type="ARBA" id="ARBA00022842"/>
    </source>
</evidence>
<dbReference type="InterPro" id="IPR023214">
    <property type="entry name" value="HAD_sf"/>
</dbReference>
<evidence type="ECO:0000256" key="4">
    <source>
        <dbReference type="ARBA" id="ARBA00022801"/>
    </source>
</evidence>
<dbReference type="RefSeq" id="WP_005606870.1">
    <property type="nucleotide sequence ID" value="NZ_CP102283.1"/>
</dbReference>
<protein>
    <submittedName>
        <fullName evidence="6">HAD hydrolase, TIGR01457 family</fullName>
    </submittedName>
</protein>
<comment type="similarity">
    <text evidence="2">Belongs to the HAD-like hydrolase superfamily. NagD family.</text>
</comment>
<dbReference type="NCBIfam" id="TIGR01460">
    <property type="entry name" value="HAD-SF-IIA"/>
    <property type="match status" value="1"/>
</dbReference>
<dbReference type="Pfam" id="PF13344">
    <property type="entry name" value="Hydrolase_6"/>
    <property type="match status" value="1"/>
</dbReference>
<evidence type="ECO:0000256" key="1">
    <source>
        <dbReference type="ARBA" id="ARBA00001946"/>
    </source>
</evidence>